<evidence type="ECO:0000313" key="1">
    <source>
        <dbReference type="EMBL" id="MPL61865.1"/>
    </source>
</evidence>
<evidence type="ECO:0008006" key="2">
    <source>
        <dbReference type="Google" id="ProtNLM"/>
    </source>
</evidence>
<protein>
    <recommendedName>
        <fullName evidence="2">ASCH domain-containing protein</fullName>
    </recommendedName>
</protein>
<name>A0A644T4L1_9ZZZZ</name>
<gene>
    <name evidence="1" type="ORF">SDC9_07454</name>
</gene>
<comment type="caution">
    <text evidence="1">The sequence shown here is derived from an EMBL/GenBank/DDBJ whole genome shotgun (WGS) entry which is preliminary data.</text>
</comment>
<sequence>MKHIHFSEDFTKLQNRQFTTIRDHNKKLRLEETVRIISPSHDFLAEVVGMEKAKLVHIDYKLLLTDLGFETVKTMREAEPLILETMRKFYPDITWDTIVFVYIFRAKKSRGG</sequence>
<dbReference type="EMBL" id="VSSQ01000016">
    <property type="protein sequence ID" value="MPL61865.1"/>
    <property type="molecule type" value="Genomic_DNA"/>
</dbReference>
<accession>A0A644T4L1</accession>
<organism evidence="1">
    <name type="scientific">bioreactor metagenome</name>
    <dbReference type="NCBI Taxonomy" id="1076179"/>
    <lineage>
        <taxon>unclassified sequences</taxon>
        <taxon>metagenomes</taxon>
        <taxon>ecological metagenomes</taxon>
    </lineage>
</organism>
<reference evidence="1" key="1">
    <citation type="submission" date="2019-08" db="EMBL/GenBank/DDBJ databases">
        <authorList>
            <person name="Kucharzyk K."/>
            <person name="Murdoch R.W."/>
            <person name="Higgins S."/>
            <person name="Loffler F."/>
        </authorList>
    </citation>
    <scope>NUCLEOTIDE SEQUENCE</scope>
</reference>
<proteinExistence type="predicted"/>
<dbReference type="AlphaFoldDB" id="A0A644T4L1"/>